<keyword evidence="2" id="KW-0732">Signal</keyword>
<evidence type="ECO:0000256" key="2">
    <source>
        <dbReference type="SAM" id="SignalP"/>
    </source>
</evidence>
<dbReference type="Gene3D" id="2.180.10.10">
    <property type="entry name" value="RHS repeat-associated core"/>
    <property type="match status" value="1"/>
</dbReference>
<dbReference type="EMBL" id="JAFLRD010000012">
    <property type="protein sequence ID" value="MBO0416920.1"/>
    <property type="molecule type" value="Genomic_DNA"/>
</dbReference>
<sequence length="280" mass="30508">MMKRMIARLARLGGLAALVLISHWAWAATPEVFYVHNDQLGTPRAVVDGNNVEVWRWEGDAYGEQPPEQDPSGTGQAFVFNLRYPGQYYDVETGRMYNGWRDYDPSTGRYVQSDPLGLEGGQWSTYAYVEGNPSNAIDPSGLDAVLIGPGGIPLPIPLPPTPGMSGRDVLPSIPGYHRHDRGRNNACKASDEPPVPNATPGRKTRGVSDIWNKPGGVEQADRDFDSLNPTGVKDLPGGSRGGKLADGRKLVVRPYSGTDGNGPPTLEIQDGRSRIKVRYW</sequence>
<name>A0ABS3GPD6_9NEIS</name>
<dbReference type="InterPro" id="IPR022385">
    <property type="entry name" value="Rhs_assc_core"/>
</dbReference>
<dbReference type="InterPro" id="IPR050708">
    <property type="entry name" value="T6SS_VgrG/RHS"/>
</dbReference>
<dbReference type="PANTHER" id="PTHR32305">
    <property type="match status" value="1"/>
</dbReference>
<evidence type="ECO:0000313" key="3">
    <source>
        <dbReference type="EMBL" id="MBO0416920.1"/>
    </source>
</evidence>
<proteinExistence type="predicted"/>
<evidence type="ECO:0008006" key="5">
    <source>
        <dbReference type="Google" id="ProtNLM"/>
    </source>
</evidence>
<protein>
    <recommendedName>
        <fullName evidence="5">RHS repeat-associated core domain-containing protein</fullName>
    </recommendedName>
</protein>
<dbReference type="Proteomes" id="UP000664349">
    <property type="component" value="Unassembled WGS sequence"/>
</dbReference>
<accession>A0ABS3GPD6</accession>
<feature type="chain" id="PRO_5047056866" description="RHS repeat-associated core domain-containing protein" evidence="2">
    <location>
        <begin position="28"/>
        <end position="280"/>
    </location>
</feature>
<dbReference type="NCBIfam" id="TIGR03696">
    <property type="entry name" value="Rhs_assc_core"/>
    <property type="match status" value="1"/>
</dbReference>
<feature type="signal peptide" evidence="2">
    <location>
        <begin position="1"/>
        <end position="27"/>
    </location>
</feature>
<reference evidence="3 4" key="1">
    <citation type="submission" date="2021-03" db="EMBL/GenBank/DDBJ databases">
        <title>First Case of infection caused by Chromobacterium haemolyticum derived from water in China.</title>
        <authorList>
            <person name="Chen J."/>
            <person name="Liu C."/>
        </authorList>
    </citation>
    <scope>NUCLEOTIDE SEQUENCE [LARGE SCALE GENOMIC DNA]</scope>
    <source>
        <strain evidence="3 4">WJ-5</strain>
    </source>
</reference>
<keyword evidence="4" id="KW-1185">Reference proteome</keyword>
<evidence type="ECO:0000313" key="4">
    <source>
        <dbReference type="Proteomes" id="UP000664349"/>
    </source>
</evidence>
<dbReference type="PANTHER" id="PTHR32305:SF15">
    <property type="entry name" value="PROTEIN RHSA-RELATED"/>
    <property type="match status" value="1"/>
</dbReference>
<feature type="region of interest" description="Disordered" evidence="1">
    <location>
        <begin position="180"/>
        <end position="245"/>
    </location>
</feature>
<dbReference type="RefSeq" id="WP_200123057.1">
    <property type="nucleotide sequence ID" value="NZ_JAEILV010000015.1"/>
</dbReference>
<comment type="caution">
    <text evidence="3">The sequence shown here is derived from an EMBL/GenBank/DDBJ whole genome shotgun (WGS) entry which is preliminary data.</text>
</comment>
<evidence type="ECO:0000256" key="1">
    <source>
        <dbReference type="SAM" id="MobiDB-lite"/>
    </source>
</evidence>
<organism evidence="3 4">
    <name type="scientific">Chromobacterium haemolyticum</name>
    <dbReference type="NCBI Taxonomy" id="394935"/>
    <lineage>
        <taxon>Bacteria</taxon>
        <taxon>Pseudomonadati</taxon>
        <taxon>Pseudomonadota</taxon>
        <taxon>Betaproteobacteria</taxon>
        <taxon>Neisseriales</taxon>
        <taxon>Chromobacteriaceae</taxon>
        <taxon>Chromobacterium</taxon>
    </lineage>
</organism>
<gene>
    <name evidence="3" type="ORF">J1C50_15535</name>
</gene>